<gene>
    <name evidence="1" type="ORF">M9H77_19523</name>
</gene>
<organism evidence="1 2">
    <name type="scientific">Catharanthus roseus</name>
    <name type="common">Madagascar periwinkle</name>
    <name type="synonym">Vinca rosea</name>
    <dbReference type="NCBI Taxonomy" id="4058"/>
    <lineage>
        <taxon>Eukaryota</taxon>
        <taxon>Viridiplantae</taxon>
        <taxon>Streptophyta</taxon>
        <taxon>Embryophyta</taxon>
        <taxon>Tracheophyta</taxon>
        <taxon>Spermatophyta</taxon>
        <taxon>Magnoliopsida</taxon>
        <taxon>eudicotyledons</taxon>
        <taxon>Gunneridae</taxon>
        <taxon>Pentapetalae</taxon>
        <taxon>asterids</taxon>
        <taxon>lamiids</taxon>
        <taxon>Gentianales</taxon>
        <taxon>Apocynaceae</taxon>
        <taxon>Rauvolfioideae</taxon>
        <taxon>Vinceae</taxon>
        <taxon>Catharanthinae</taxon>
        <taxon>Catharanthus</taxon>
    </lineage>
</organism>
<name>A0ACC0BAM6_CATRO</name>
<keyword evidence="2" id="KW-1185">Reference proteome</keyword>
<comment type="caution">
    <text evidence="1">The sequence shown here is derived from an EMBL/GenBank/DDBJ whole genome shotgun (WGS) entry which is preliminary data.</text>
</comment>
<evidence type="ECO:0000313" key="2">
    <source>
        <dbReference type="Proteomes" id="UP001060085"/>
    </source>
</evidence>
<reference evidence="2" key="1">
    <citation type="journal article" date="2023" name="Nat. Plants">
        <title>Single-cell RNA sequencing provides a high-resolution roadmap for understanding the multicellular compartmentation of specialized metabolism.</title>
        <authorList>
            <person name="Sun S."/>
            <person name="Shen X."/>
            <person name="Li Y."/>
            <person name="Li Y."/>
            <person name="Wang S."/>
            <person name="Li R."/>
            <person name="Zhang H."/>
            <person name="Shen G."/>
            <person name="Guo B."/>
            <person name="Wei J."/>
            <person name="Xu J."/>
            <person name="St-Pierre B."/>
            <person name="Chen S."/>
            <person name="Sun C."/>
        </authorList>
    </citation>
    <scope>NUCLEOTIDE SEQUENCE [LARGE SCALE GENOMIC DNA]</scope>
</reference>
<evidence type="ECO:0000313" key="1">
    <source>
        <dbReference type="EMBL" id="KAI5669670.1"/>
    </source>
</evidence>
<accession>A0ACC0BAM6</accession>
<proteinExistence type="predicted"/>
<protein>
    <submittedName>
        <fullName evidence="1">Uncharacterized protein</fullName>
    </submittedName>
</protein>
<dbReference type="Proteomes" id="UP001060085">
    <property type="component" value="Linkage Group LG04"/>
</dbReference>
<sequence length="495" mass="56286">MSSVYVLEPPTKGKVILTTNYGPLDIELWPKEAPKAVRNFVQLCLEGYYDNTIFHRIIKSFLIQGGDPTGTGKGGESIYGGVFADEFHSRLRFKHRGLVACAGAGSPNTNGSQFFVTLDRCDWLDKKHTIFGKVTGDSIYNLLRIGEVETDKDDRPLESPPKVLSVEVLWNPFEDIVPRVAPPSSSPSSKIETEKKDTKQKVTKKLNLLSFGEEAEEEEKELANVKTKIRSSHDVLDDPRLLKEENHSNNLSPSEVQAIRDSRLTVRETLSSKREELHRESDAKFAEAIDDSDDDEHNFDARMRQQIINKRKELGDQPTKRKLHKDSPSSNNRNASPPRSPTKSHDERPKVEKLALKKKGIGSEARAERMANADADLQLLSNAERERQLQKQKKRRRQGHEEEMLAKLENFKTSFSSKSSGFKDDNQGGKEELSDWMSTQLKFAREVAKDNMSRSDDPNDYVVHDPLLEKGKEKFNKMQAREKRKQREWAGKSLT</sequence>
<dbReference type="EMBL" id="CM044704">
    <property type="protein sequence ID" value="KAI5669670.1"/>
    <property type="molecule type" value="Genomic_DNA"/>
</dbReference>